<reference evidence="2" key="1">
    <citation type="submission" date="2022-01" db="EMBL/GenBank/DDBJ databases">
        <authorList>
            <person name="King R."/>
        </authorList>
    </citation>
    <scope>NUCLEOTIDE SEQUENCE</scope>
</reference>
<keyword evidence="3" id="KW-1185">Reference proteome</keyword>
<name>A0A9N9X2L0_PHACE</name>
<evidence type="ECO:0000256" key="1">
    <source>
        <dbReference type="SAM" id="MobiDB-lite"/>
    </source>
</evidence>
<feature type="compositionally biased region" description="Polar residues" evidence="1">
    <location>
        <begin position="103"/>
        <end position="113"/>
    </location>
</feature>
<feature type="region of interest" description="Disordered" evidence="1">
    <location>
        <begin position="103"/>
        <end position="143"/>
    </location>
</feature>
<organism evidence="2 3">
    <name type="scientific">Phaedon cochleariae</name>
    <name type="common">Mustard beetle</name>
    <dbReference type="NCBI Taxonomy" id="80249"/>
    <lineage>
        <taxon>Eukaryota</taxon>
        <taxon>Metazoa</taxon>
        <taxon>Ecdysozoa</taxon>
        <taxon>Arthropoda</taxon>
        <taxon>Hexapoda</taxon>
        <taxon>Insecta</taxon>
        <taxon>Pterygota</taxon>
        <taxon>Neoptera</taxon>
        <taxon>Endopterygota</taxon>
        <taxon>Coleoptera</taxon>
        <taxon>Polyphaga</taxon>
        <taxon>Cucujiformia</taxon>
        <taxon>Chrysomeloidea</taxon>
        <taxon>Chrysomelidae</taxon>
        <taxon>Chrysomelinae</taxon>
        <taxon>Chrysomelini</taxon>
        <taxon>Phaedon</taxon>
    </lineage>
</organism>
<reference evidence="2" key="2">
    <citation type="submission" date="2022-10" db="EMBL/GenBank/DDBJ databases">
        <authorList>
            <consortium name="ENA_rothamsted_submissions"/>
            <consortium name="culmorum"/>
            <person name="King R."/>
        </authorList>
    </citation>
    <scope>NUCLEOTIDE SEQUENCE</scope>
</reference>
<dbReference type="AlphaFoldDB" id="A0A9N9X2L0"/>
<evidence type="ECO:0000313" key="2">
    <source>
        <dbReference type="EMBL" id="CAG9823892.1"/>
    </source>
</evidence>
<protein>
    <submittedName>
        <fullName evidence="2">Uncharacterized protein</fullName>
    </submittedName>
</protein>
<dbReference type="EMBL" id="OU896713">
    <property type="protein sequence ID" value="CAG9823892.1"/>
    <property type="molecule type" value="Genomic_DNA"/>
</dbReference>
<dbReference type="Proteomes" id="UP001153737">
    <property type="component" value="Chromosome 7"/>
</dbReference>
<gene>
    <name evidence="2" type="ORF">PHAECO_LOCUS10684</name>
</gene>
<sequence>MDISMYGHFNQHSATFNSGDSNYYNNFPSGTNPPTHQFQNYYSGNYIHEETYNFASPDNEAMDTPLSSHDSNYYSPHVPENPIINTDSGLSYTNLDYSHHSSHPTNLYNQSDYGGNYRKSLGDPVQQEDSSETSHLHPTYMPENKYHMSDESYLPSPNIITSSSAYIEFQHLHKYKEEMITTEVPVRLHQHHGMHNSCSSSAQPVLPTYKWMQVKRNVPKPPGE</sequence>
<evidence type="ECO:0000313" key="3">
    <source>
        <dbReference type="Proteomes" id="UP001153737"/>
    </source>
</evidence>
<proteinExistence type="predicted"/>
<dbReference type="OrthoDB" id="6159439at2759"/>
<accession>A0A9N9X2L0</accession>